<keyword evidence="2" id="KW-1185">Reference proteome</keyword>
<dbReference type="EMBL" id="CP000806">
    <property type="protein sequence ID" value="ACB53641.1"/>
    <property type="molecule type" value="Genomic_DNA"/>
</dbReference>
<dbReference type="eggNOG" id="ENOG5032XD9">
    <property type="taxonomic scope" value="Bacteria"/>
</dbReference>
<gene>
    <name evidence="1" type="ordered locus">cce_4293</name>
</gene>
<organism evidence="1 2">
    <name type="scientific">Crocosphaera subtropica (strain ATCC 51142 / BH68)</name>
    <name type="common">Cyanothece sp. (strain ATCC 51142)</name>
    <dbReference type="NCBI Taxonomy" id="43989"/>
    <lineage>
        <taxon>Bacteria</taxon>
        <taxon>Bacillati</taxon>
        <taxon>Cyanobacteriota</taxon>
        <taxon>Cyanophyceae</taxon>
        <taxon>Oscillatoriophycideae</taxon>
        <taxon>Chroococcales</taxon>
        <taxon>Aphanothecaceae</taxon>
        <taxon>Crocosphaera</taxon>
        <taxon>Crocosphaera subtropica</taxon>
    </lineage>
</organism>
<dbReference type="STRING" id="43989.cce_4293"/>
<name>B1WSR2_CROS5</name>
<dbReference type="HOGENOM" id="CLU_1238532_0_0_3"/>
<accession>B1WSR2</accession>
<dbReference type="Proteomes" id="UP000001203">
    <property type="component" value="Chromosome circular"/>
</dbReference>
<evidence type="ECO:0000313" key="1">
    <source>
        <dbReference type="EMBL" id="ACB53641.1"/>
    </source>
</evidence>
<proteinExistence type="predicted"/>
<protein>
    <recommendedName>
        <fullName evidence="3">PsbP C-terminal domain-containing protein</fullName>
    </recommendedName>
</protein>
<evidence type="ECO:0008006" key="3">
    <source>
        <dbReference type="Google" id="ProtNLM"/>
    </source>
</evidence>
<sequence length="223" mass="25880">MRVSAMKKIVLSIIIFSCSYYPLGQILGQGRLDRPTFFRDGQRLMDQEIQRLQQQSESNTIEHPSQLLTIDTGQLRWQKFIFQEGDFSVWIPQGIQSSENVVLDLGNNNLSFEVLATHPKNYRFVAAYSHRLNPNQITNKEQLLDQVKQGIINKTNFTLITDKNVSFENYIGKELMMENEDELISFRVYLINDRIYVLAAANKNQTDTISETIISFFDSFRIL</sequence>
<reference evidence="1 2" key="1">
    <citation type="journal article" date="2008" name="Proc. Natl. Acad. Sci. U.S.A.">
        <title>The genome of Cyanothece 51142, a unicellular diazotrophic cyanobacterium important in the marine nitrogen cycle.</title>
        <authorList>
            <person name="Welsh E.A."/>
            <person name="Liberton M."/>
            <person name="Stoeckel J."/>
            <person name="Loh T."/>
            <person name="Elvitigala T."/>
            <person name="Wang C."/>
            <person name="Wollam A."/>
            <person name="Fulton R.S."/>
            <person name="Clifton S.W."/>
            <person name="Jacobs J.M."/>
            <person name="Aurora R."/>
            <person name="Ghosh B.K."/>
            <person name="Sherman L.A."/>
            <person name="Smith R.D."/>
            <person name="Wilson R.K."/>
            <person name="Pakrasi H.B."/>
        </authorList>
    </citation>
    <scope>NUCLEOTIDE SEQUENCE [LARGE SCALE GENOMIC DNA]</scope>
    <source>
        <strain evidence="2">ATCC 51142 / BH68</strain>
    </source>
</reference>
<dbReference type="AlphaFoldDB" id="B1WSR2"/>
<dbReference type="KEGG" id="cyt:cce_4293"/>
<evidence type="ECO:0000313" key="2">
    <source>
        <dbReference type="Proteomes" id="UP000001203"/>
    </source>
</evidence>